<organism evidence="1">
    <name type="scientific">marine metagenome</name>
    <dbReference type="NCBI Taxonomy" id="408172"/>
    <lineage>
        <taxon>unclassified sequences</taxon>
        <taxon>metagenomes</taxon>
        <taxon>ecological metagenomes</taxon>
    </lineage>
</organism>
<name>A0A381WGT2_9ZZZZ</name>
<proteinExistence type="predicted"/>
<reference evidence="1" key="1">
    <citation type="submission" date="2018-05" db="EMBL/GenBank/DDBJ databases">
        <authorList>
            <person name="Lanie J.A."/>
            <person name="Ng W.-L."/>
            <person name="Kazmierczak K.M."/>
            <person name="Andrzejewski T.M."/>
            <person name="Davidsen T.M."/>
            <person name="Wayne K.J."/>
            <person name="Tettelin H."/>
            <person name="Glass J.I."/>
            <person name="Rusch D."/>
            <person name="Podicherti R."/>
            <person name="Tsui H.-C.T."/>
            <person name="Winkler M.E."/>
        </authorList>
    </citation>
    <scope>NUCLEOTIDE SEQUENCE</scope>
</reference>
<accession>A0A381WGT2</accession>
<evidence type="ECO:0000313" key="1">
    <source>
        <dbReference type="EMBL" id="SVA51143.1"/>
    </source>
</evidence>
<gene>
    <name evidence="1" type="ORF">METZ01_LOCUS103997</name>
</gene>
<sequence>MSQKKPPDKAVVLKVALAGFYKALRKLN</sequence>
<dbReference type="EMBL" id="UINC01011612">
    <property type="protein sequence ID" value="SVA51143.1"/>
    <property type="molecule type" value="Genomic_DNA"/>
</dbReference>
<protein>
    <submittedName>
        <fullName evidence="1">Uncharacterized protein</fullName>
    </submittedName>
</protein>
<dbReference type="AlphaFoldDB" id="A0A381WGT2"/>